<dbReference type="InterPro" id="IPR001242">
    <property type="entry name" value="Condensation_dom"/>
</dbReference>
<dbReference type="SUPFAM" id="SSF52777">
    <property type="entry name" value="CoA-dependent acyltransferases"/>
    <property type="match status" value="2"/>
</dbReference>
<evidence type="ECO:0000313" key="2">
    <source>
        <dbReference type="EMBL" id="VFJ59765.1"/>
    </source>
</evidence>
<dbReference type="AlphaFoldDB" id="A0A450WUH4"/>
<dbReference type="EMBL" id="CAADFA010000677">
    <property type="protein sequence ID" value="VFJ72842.1"/>
    <property type="molecule type" value="Genomic_DNA"/>
</dbReference>
<protein>
    <submittedName>
        <fullName evidence="4">Condensation domain-containing protein</fullName>
    </submittedName>
</protein>
<gene>
    <name evidence="2" type="ORF">BECKFM1743A_GA0114220_102462</name>
    <name evidence="4" type="ORF">BECKFM1743B_GA0114221_107152</name>
    <name evidence="3" type="ORF">BECKFM1743C_GA0114222_106772</name>
</gene>
<dbReference type="Gene3D" id="3.30.559.10">
    <property type="entry name" value="Chloramphenicol acetyltransferase-like domain"/>
    <property type="match status" value="1"/>
</dbReference>
<dbReference type="InterPro" id="IPR023213">
    <property type="entry name" value="CAT-like_dom_sf"/>
</dbReference>
<dbReference type="GO" id="GO:0009366">
    <property type="term" value="C:enterobactin synthetase complex"/>
    <property type="evidence" value="ECO:0007669"/>
    <property type="project" value="TreeGrafter"/>
</dbReference>
<dbReference type="EMBL" id="CAADEZ010000246">
    <property type="protein sequence ID" value="VFJ59765.1"/>
    <property type="molecule type" value="Genomic_DNA"/>
</dbReference>
<dbReference type="Gene3D" id="3.30.559.30">
    <property type="entry name" value="Nonribosomal peptide synthetase, condensation domain"/>
    <property type="match status" value="1"/>
</dbReference>
<dbReference type="PANTHER" id="PTHR45527:SF1">
    <property type="entry name" value="FATTY ACID SYNTHASE"/>
    <property type="match status" value="1"/>
</dbReference>
<dbReference type="GO" id="GO:0031177">
    <property type="term" value="F:phosphopantetheine binding"/>
    <property type="evidence" value="ECO:0007669"/>
    <property type="project" value="TreeGrafter"/>
</dbReference>
<evidence type="ECO:0000313" key="3">
    <source>
        <dbReference type="EMBL" id="VFJ72842.1"/>
    </source>
</evidence>
<dbReference type="Pfam" id="PF00668">
    <property type="entry name" value="Condensation"/>
    <property type="match status" value="1"/>
</dbReference>
<dbReference type="GO" id="GO:0005829">
    <property type="term" value="C:cytosol"/>
    <property type="evidence" value="ECO:0007669"/>
    <property type="project" value="TreeGrafter"/>
</dbReference>
<evidence type="ECO:0000313" key="4">
    <source>
        <dbReference type="EMBL" id="VFK20654.1"/>
    </source>
</evidence>
<dbReference type="EMBL" id="CAADFL010000715">
    <property type="protein sequence ID" value="VFK20654.1"/>
    <property type="molecule type" value="Genomic_DNA"/>
</dbReference>
<dbReference type="PANTHER" id="PTHR45527">
    <property type="entry name" value="NONRIBOSOMAL PEPTIDE SYNTHETASE"/>
    <property type="match status" value="1"/>
</dbReference>
<sequence>MERRFPNRGLYNNNAAWRLPRDISAGALRRAADRVGARHPAWRSTFHEGEEGPFQAVHDGIPTDFREISVAEDADLEAILEEQASRFVDLERGLPVRWVLISIRGQAPVLLLIAHHIVTDGWSVVTAITELGMFYREETGGPRADLPLPARRYAEFIQEQADWLQSPAGERERRFWREKLSGPLPMLDLPTDRPRPAEPSFRAECSPFAIPAALQSGTRQLAKDAGVWPLTPWLAAWFVFLRHFGGREDLLTTMPVAGRGQEYVGVLGFFVNIMPIRVRCSGADTFRAFLHRTAHALDPILFRRNRPLPPLSRDVDESTFLSLSQTNFSWHDFNYFGRRDSPLVTAWGQMSDLWHVGGMAWELVRYWHEPEETDICLWIMNLPDNQYGILQYASDLFDRATMERWSGHFLRLVEGIIKAPDKKIGQLPLPTETRCNV</sequence>
<reference evidence="4" key="1">
    <citation type="submission" date="2019-02" db="EMBL/GenBank/DDBJ databases">
        <authorList>
            <person name="Gruber-Vodicka R. H."/>
            <person name="Seah K. B. B."/>
        </authorList>
    </citation>
    <scope>NUCLEOTIDE SEQUENCE</scope>
    <source>
        <strain evidence="2">BECK_BZ163</strain>
        <strain evidence="4">BECK_BZ164</strain>
        <strain evidence="3">BECK_BZ165</strain>
    </source>
</reference>
<dbReference type="GO" id="GO:0047527">
    <property type="term" value="F:2,3-dihydroxybenzoate-serine ligase activity"/>
    <property type="evidence" value="ECO:0007669"/>
    <property type="project" value="TreeGrafter"/>
</dbReference>
<feature type="domain" description="Condensation" evidence="1">
    <location>
        <begin position="6"/>
        <end position="432"/>
    </location>
</feature>
<name>A0A450WUH4_9GAMM</name>
<dbReference type="GO" id="GO:0043041">
    <property type="term" value="P:amino acid activation for nonribosomal peptide biosynthetic process"/>
    <property type="evidence" value="ECO:0007669"/>
    <property type="project" value="TreeGrafter"/>
</dbReference>
<organism evidence="4">
    <name type="scientific">Candidatus Kentrum sp. FM</name>
    <dbReference type="NCBI Taxonomy" id="2126340"/>
    <lineage>
        <taxon>Bacteria</taxon>
        <taxon>Pseudomonadati</taxon>
        <taxon>Pseudomonadota</taxon>
        <taxon>Gammaproteobacteria</taxon>
        <taxon>Candidatus Kentrum</taxon>
    </lineage>
</organism>
<accession>A0A450WUH4</accession>
<dbReference type="GO" id="GO:0009239">
    <property type="term" value="P:enterobactin biosynthetic process"/>
    <property type="evidence" value="ECO:0007669"/>
    <property type="project" value="TreeGrafter"/>
</dbReference>
<proteinExistence type="predicted"/>
<evidence type="ECO:0000259" key="1">
    <source>
        <dbReference type="Pfam" id="PF00668"/>
    </source>
</evidence>